<organism evidence="2 3">
    <name type="scientific">Capnocytophaga cynodegmi</name>
    <dbReference type="NCBI Taxonomy" id="28189"/>
    <lineage>
        <taxon>Bacteria</taxon>
        <taxon>Pseudomonadati</taxon>
        <taxon>Bacteroidota</taxon>
        <taxon>Flavobacteriia</taxon>
        <taxon>Flavobacteriales</taxon>
        <taxon>Flavobacteriaceae</taxon>
        <taxon>Capnocytophaga</taxon>
    </lineage>
</organism>
<dbReference type="Proteomes" id="UP000038083">
    <property type="component" value="Unassembled WGS sequence"/>
</dbReference>
<evidence type="ECO:0000256" key="1">
    <source>
        <dbReference type="SAM" id="Phobius"/>
    </source>
</evidence>
<evidence type="ECO:0000313" key="3">
    <source>
        <dbReference type="Proteomes" id="UP000038083"/>
    </source>
</evidence>
<accession>A0A0B7HKK8</accession>
<evidence type="ECO:0000313" key="2">
    <source>
        <dbReference type="EMBL" id="CEN40261.1"/>
    </source>
</evidence>
<keyword evidence="1" id="KW-0472">Membrane</keyword>
<proteinExistence type="predicted"/>
<dbReference type="AlphaFoldDB" id="A0A0B7HKK8"/>
<keyword evidence="1" id="KW-0812">Transmembrane</keyword>
<protein>
    <submittedName>
        <fullName evidence="2">Uncharacterized protein</fullName>
    </submittedName>
</protein>
<sequence length="46" mass="5736">MKKFLKIYLFFVAKKMKICILIVFLISIWLKVYYDNLRKMKYVIKT</sequence>
<dbReference type="EMBL" id="CDOG01000034">
    <property type="protein sequence ID" value="CEN40261.1"/>
    <property type="molecule type" value="Genomic_DNA"/>
</dbReference>
<reference evidence="2 3" key="1">
    <citation type="submission" date="2015-01" db="EMBL/GenBank/DDBJ databases">
        <authorList>
            <person name="Xiang T."/>
            <person name="Song Y."/>
            <person name="Huang L."/>
            <person name="Wang B."/>
            <person name="Wu P."/>
        </authorList>
    </citation>
    <scope>NUCLEOTIDE SEQUENCE [LARGE SCALE GENOMIC DNA]</scope>
    <source>
        <strain evidence="2 3">Ccy74</strain>
    </source>
</reference>
<name>A0A0B7HKK8_9FLAO</name>
<keyword evidence="1" id="KW-1133">Transmembrane helix</keyword>
<gene>
    <name evidence="2" type="ORF">CCYN74_40207</name>
</gene>
<feature type="transmembrane region" description="Helical" evidence="1">
    <location>
        <begin position="7"/>
        <end position="30"/>
    </location>
</feature>